<dbReference type="OrthoDB" id="978985at2"/>
<sequence>MTSEVMIMNRQAVALAADSAVTYGGGPEPVVTLEAEKILPLNGSVALMVYSRGDVLGRSWSQIAHAFRQQHGSTEFESVADCAKAFFAFVDGNRKLFPEREEREEFEGLMRAAFLTLMNHARAMASYPGAGYEDDAAAFEAALELYRSHLAHDESGRPRADLDVFGHLTRERFYELYGSVLDQLIADALGAFGQEEAMRARLFDFAYMIVTKPAFLEPYAGLVFAGLGTADIFPVYVHHYASILVDGVMKRAHDETTAVGVDDGPNAFVRTFAQADMTHAFLRGIHPLMFDMMISMNLITNEAAADMALREAGLDAKAAGEVMERIGQGALPALTGHFIKASHQVSQEEFINPFIQVVSASGKRQIAETSKALVELNILKSSLHQTQTGVGGDVDVVMISQTGGVEWYARKA</sequence>
<name>A0A3T0E7D6_9PROT</name>
<dbReference type="KEGG" id="gak:X907_0638"/>
<organism evidence="1 2">
    <name type="scientific">Glycocaulis alkaliphilus</name>
    <dbReference type="NCBI Taxonomy" id="1434191"/>
    <lineage>
        <taxon>Bacteria</taxon>
        <taxon>Pseudomonadati</taxon>
        <taxon>Pseudomonadota</taxon>
        <taxon>Alphaproteobacteria</taxon>
        <taxon>Maricaulales</taxon>
        <taxon>Maricaulaceae</taxon>
        <taxon>Glycocaulis</taxon>
    </lineage>
</organism>
<reference evidence="1 2" key="1">
    <citation type="submission" date="2016-12" db="EMBL/GenBank/DDBJ databases">
        <title>The genome of dimorphic prosthecate Glycocaulis alkaliphilus 6b-8t, isolated from crude oil dictates its adaptability in petroleum environments.</title>
        <authorList>
            <person name="Wu X.-L."/>
            <person name="Geng S."/>
        </authorList>
    </citation>
    <scope>NUCLEOTIDE SEQUENCE [LARGE SCALE GENOMIC DNA]</scope>
    <source>
        <strain evidence="1 2">6B-8</strain>
    </source>
</reference>
<dbReference type="Proteomes" id="UP000286954">
    <property type="component" value="Chromosome"/>
</dbReference>
<gene>
    <name evidence="1" type="ORF">X907_0638</name>
</gene>
<dbReference type="AlphaFoldDB" id="A0A3T0E7D6"/>
<dbReference type="RefSeq" id="WP_127565596.1">
    <property type="nucleotide sequence ID" value="NZ_BMFB01000002.1"/>
</dbReference>
<evidence type="ECO:0000313" key="1">
    <source>
        <dbReference type="EMBL" id="AZU03184.1"/>
    </source>
</evidence>
<dbReference type="EMBL" id="CP018911">
    <property type="protein sequence ID" value="AZU03184.1"/>
    <property type="molecule type" value="Genomic_DNA"/>
</dbReference>
<keyword evidence="2" id="KW-1185">Reference proteome</keyword>
<evidence type="ECO:0000313" key="2">
    <source>
        <dbReference type="Proteomes" id="UP000286954"/>
    </source>
</evidence>
<protein>
    <submittedName>
        <fullName evidence="1">Uncharacterized protein</fullName>
    </submittedName>
</protein>
<proteinExistence type="predicted"/>
<accession>A0A3T0E7D6</accession>